<keyword evidence="2" id="KW-1185">Reference proteome</keyword>
<gene>
    <name evidence="1" type="ORF">FisN_21Hh031</name>
</gene>
<dbReference type="EMBL" id="BDSP01000199">
    <property type="protein sequence ID" value="GAX23284.1"/>
    <property type="molecule type" value="Genomic_DNA"/>
</dbReference>
<proteinExistence type="predicted"/>
<dbReference type="Proteomes" id="UP000198406">
    <property type="component" value="Unassembled WGS sequence"/>
</dbReference>
<dbReference type="OrthoDB" id="45213at2759"/>
<name>A0A1Z5KAK7_FISSO</name>
<dbReference type="InParanoid" id="A0A1Z5KAK7"/>
<reference evidence="1 2" key="1">
    <citation type="journal article" date="2015" name="Plant Cell">
        <title>Oil accumulation by the oleaginous diatom Fistulifera solaris as revealed by the genome and transcriptome.</title>
        <authorList>
            <person name="Tanaka T."/>
            <person name="Maeda Y."/>
            <person name="Veluchamy A."/>
            <person name="Tanaka M."/>
            <person name="Abida H."/>
            <person name="Marechal E."/>
            <person name="Bowler C."/>
            <person name="Muto M."/>
            <person name="Sunaga Y."/>
            <person name="Tanaka M."/>
            <person name="Yoshino T."/>
            <person name="Taniguchi T."/>
            <person name="Fukuda Y."/>
            <person name="Nemoto M."/>
            <person name="Matsumoto M."/>
            <person name="Wong P.S."/>
            <person name="Aburatani S."/>
            <person name="Fujibuchi W."/>
        </authorList>
    </citation>
    <scope>NUCLEOTIDE SEQUENCE [LARGE SCALE GENOMIC DNA]</scope>
    <source>
        <strain evidence="1 2">JPCC DA0580</strain>
    </source>
</reference>
<evidence type="ECO:0000313" key="1">
    <source>
        <dbReference type="EMBL" id="GAX23284.1"/>
    </source>
</evidence>
<organism evidence="1 2">
    <name type="scientific">Fistulifera solaris</name>
    <name type="common">Oleaginous diatom</name>
    <dbReference type="NCBI Taxonomy" id="1519565"/>
    <lineage>
        <taxon>Eukaryota</taxon>
        <taxon>Sar</taxon>
        <taxon>Stramenopiles</taxon>
        <taxon>Ochrophyta</taxon>
        <taxon>Bacillariophyta</taxon>
        <taxon>Bacillariophyceae</taxon>
        <taxon>Bacillariophycidae</taxon>
        <taxon>Naviculales</taxon>
        <taxon>Naviculaceae</taxon>
        <taxon>Fistulifera</taxon>
    </lineage>
</organism>
<evidence type="ECO:0000313" key="2">
    <source>
        <dbReference type="Proteomes" id="UP000198406"/>
    </source>
</evidence>
<comment type="caution">
    <text evidence="1">The sequence shown here is derived from an EMBL/GenBank/DDBJ whole genome shotgun (WGS) entry which is preliminary data.</text>
</comment>
<sequence length="395" mass="44544">MRFLPIDPGIYTVEVVLTFSAVPSLTDFPLQDTKVPKYEGYLLPGFPFFLTVQGNNPSRETQLPYCTFDQLTTTNNHISPFINARWKLIDSIRSSTHTKTVPGDDTIQLAAYQQSFHGLGLRFSYERTDCRIVGVPDSKFHPIEDCIASLSKPLHIILIGDSVMRLQRSVLEGWMKQMIESGQAKITFYELYGGTLRSERLSGPKISTISQEQASSNEQKIVLFNSGLHDIHRLCGDEWKDDRSSYLNDLELQQSCVDMYQVALDTLFTNVLQIAEVDLFVFQTTTAGWPKYGNYGVAWSPIDGQGLPLDAGFVDRFNLIAIDYISKMKQGGAYSNLHIMDGYWVSLPRPDNREISKKADIGKKLSHPGHEVTYAMVLFFSMMVLQTMCPALLHA</sequence>
<protein>
    <submittedName>
        <fullName evidence="1">Uncharacterized protein</fullName>
    </submittedName>
</protein>
<dbReference type="AlphaFoldDB" id="A0A1Z5KAK7"/>
<accession>A0A1Z5KAK7</accession>